<sequence>MPEPDTAHQTDLALLLAAAERAGEIARQYWRQDPVAWEKDAGAGPVSEADLAVNAFLEDNLRGTRPDYGWLSEESEADPSRLDAEFCFIIDPIDGTRAFIDGQQGFSHSLAIAQGERIVAAVVHLPVMGLTYAAQADGPATLNGAPIGPSDAAIAGASVLTYRAATEPQHWVGGIAPPFRREFRPSLAWRLCLASEGRFDAALSLRAAWEWDIAAGALIAERAGAAVSDIHGAAMRFNSPRALVPGLVVAGPRLHAELLAALATGPVSPHHRTE</sequence>
<dbReference type="EMBL" id="JAKZEU010000001">
    <property type="protein sequence ID" value="MCQ0969350.1"/>
    <property type="molecule type" value="Genomic_DNA"/>
</dbReference>
<accession>A0ABT1MM59</accession>
<keyword evidence="3" id="KW-0460">Magnesium</keyword>
<comment type="similarity">
    <text evidence="1">Belongs to the inositol monophosphatase superfamily.</text>
</comment>
<reference evidence="4 5" key="1">
    <citation type="submission" date="2022-03" db="EMBL/GenBank/DDBJ databases">
        <authorList>
            <person name="He Y."/>
        </authorList>
    </citation>
    <scope>NUCLEOTIDE SEQUENCE [LARGE SCALE GENOMIC DNA]</scope>
    <source>
        <strain evidence="4 5">TK19116</strain>
        <plasmid evidence="4">unnamed1</plasmid>
    </source>
</reference>
<dbReference type="PANTHER" id="PTHR20854">
    <property type="entry name" value="INOSITOL MONOPHOSPHATASE"/>
    <property type="match status" value="1"/>
</dbReference>
<dbReference type="SUPFAM" id="SSF56655">
    <property type="entry name" value="Carbohydrate phosphatase"/>
    <property type="match status" value="1"/>
</dbReference>
<name>A0ABT1MM59_9RHOB</name>
<geneLocation type="plasmid" evidence="4">
    <name>unnamed1</name>
</geneLocation>
<evidence type="ECO:0000256" key="2">
    <source>
        <dbReference type="ARBA" id="ARBA00022723"/>
    </source>
</evidence>
<dbReference type="RefSeq" id="WP_255328296.1">
    <property type="nucleotide sequence ID" value="NZ_JAKZEU010000001.1"/>
</dbReference>
<evidence type="ECO:0000313" key="5">
    <source>
        <dbReference type="Proteomes" id="UP001203945"/>
    </source>
</evidence>
<evidence type="ECO:0000256" key="3">
    <source>
        <dbReference type="ARBA" id="ARBA00022842"/>
    </source>
</evidence>
<dbReference type="InterPro" id="IPR000760">
    <property type="entry name" value="Inositol_monophosphatase-like"/>
</dbReference>
<keyword evidence="4" id="KW-0614">Plasmid</keyword>
<organism evidence="4 5">
    <name type="scientific">Paracoccus albicereus</name>
    <dbReference type="NCBI Taxonomy" id="2922394"/>
    <lineage>
        <taxon>Bacteria</taxon>
        <taxon>Pseudomonadati</taxon>
        <taxon>Pseudomonadota</taxon>
        <taxon>Alphaproteobacteria</taxon>
        <taxon>Rhodobacterales</taxon>
        <taxon>Paracoccaceae</taxon>
        <taxon>Paracoccus</taxon>
    </lineage>
</organism>
<evidence type="ECO:0000256" key="1">
    <source>
        <dbReference type="ARBA" id="ARBA00009759"/>
    </source>
</evidence>
<dbReference type="Gene3D" id="3.40.190.80">
    <property type="match status" value="1"/>
</dbReference>
<dbReference type="PANTHER" id="PTHR20854:SF4">
    <property type="entry name" value="INOSITOL-1-MONOPHOSPHATASE-RELATED"/>
    <property type="match status" value="1"/>
</dbReference>
<proteinExistence type="inferred from homology"/>
<gene>
    <name evidence="4" type="ORF">MLD63_02715</name>
</gene>
<keyword evidence="5" id="KW-1185">Reference proteome</keyword>
<comment type="caution">
    <text evidence="4">The sequence shown here is derived from an EMBL/GenBank/DDBJ whole genome shotgun (WGS) entry which is preliminary data.</text>
</comment>
<keyword evidence="2" id="KW-0479">Metal-binding</keyword>
<dbReference type="InterPro" id="IPR020550">
    <property type="entry name" value="Inositol_monophosphatase_CS"/>
</dbReference>
<evidence type="ECO:0000313" key="4">
    <source>
        <dbReference type="EMBL" id="MCQ0969350.1"/>
    </source>
</evidence>
<dbReference type="CDD" id="cd01638">
    <property type="entry name" value="CysQ"/>
    <property type="match status" value="1"/>
</dbReference>
<dbReference type="Pfam" id="PF00459">
    <property type="entry name" value="Inositol_P"/>
    <property type="match status" value="1"/>
</dbReference>
<dbReference type="PROSITE" id="PS00630">
    <property type="entry name" value="IMP_2"/>
    <property type="match status" value="1"/>
</dbReference>
<dbReference type="Proteomes" id="UP001203945">
    <property type="component" value="Unassembled WGS sequence"/>
</dbReference>
<dbReference type="PRINTS" id="PR00377">
    <property type="entry name" value="IMPHPHTASES"/>
</dbReference>
<protein>
    <submittedName>
        <fullName evidence="4">3'(2'),5'-bisphosphate nucleotidase CysQ</fullName>
    </submittedName>
</protein>
<dbReference type="Gene3D" id="3.30.540.10">
    <property type="entry name" value="Fructose-1,6-Bisphosphatase, subunit A, domain 1"/>
    <property type="match status" value="1"/>
</dbReference>